<protein>
    <submittedName>
        <fullName evidence="2">Uncharacterized protein</fullName>
    </submittedName>
</protein>
<reference evidence="2" key="1">
    <citation type="submission" date="2023-10" db="EMBL/GenBank/DDBJ databases">
        <authorList>
            <person name="Domelevo Entfellner J.-B."/>
        </authorList>
    </citation>
    <scope>NUCLEOTIDE SEQUENCE</scope>
</reference>
<dbReference type="Proteomes" id="UP001189624">
    <property type="component" value="Chromosome 8"/>
</dbReference>
<evidence type="ECO:0000313" key="2">
    <source>
        <dbReference type="EMBL" id="CAJ1971097.1"/>
    </source>
</evidence>
<evidence type="ECO:0000313" key="3">
    <source>
        <dbReference type="Proteomes" id="UP001189624"/>
    </source>
</evidence>
<dbReference type="PANTHER" id="PTHR46932">
    <property type="entry name" value="HEAVY METAL-ASSOCIATED ISOPRENYLATED PLANT PROTEIN 47"/>
    <property type="match status" value="1"/>
</dbReference>
<dbReference type="InterPro" id="IPR042885">
    <property type="entry name" value="HIPP47/16"/>
</dbReference>
<name>A0AA86SRB0_9FABA</name>
<dbReference type="AlphaFoldDB" id="A0AA86SRB0"/>
<evidence type="ECO:0000256" key="1">
    <source>
        <dbReference type="SAM" id="MobiDB-lite"/>
    </source>
</evidence>
<dbReference type="PANTHER" id="PTHR46932:SF12">
    <property type="entry name" value="HEAVY METAL-ASSOCIATED ISOPRENYLATED PLANT PROTEIN 47"/>
    <property type="match status" value="1"/>
</dbReference>
<feature type="compositionally biased region" description="Polar residues" evidence="1">
    <location>
        <begin position="132"/>
        <end position="145"/>
    </location>
</feature>
<gene>
    <name evidence="2" type="ORF">AYBTSS11_LOCUS23095</name>
</gene>
<dbReference type="Gramene" id="rna-AYBTSS11_LOCUS23095">
    <property type="protein sequence ID" value="CAJ1971097.1"/>
    <property type="gene ID" value="gene-AYBTSS11_LOCUS23095"/>
</dbReference>
<proteinExistence type="predicted"/>
<organism evidence="2 3">
    <name type="scientific">Sphenostylis stenocarpa</name>
    <dbReference type="NCBI Taxonomy" id="92480"/>
    <lineage>
        <taxon>Eukaryota</taxon>
        <taxon>Viridiplantae</taxon>
        <taxon>Streptophyta</taxon>
        <taxon>Embryophyta</taxon>
        <taxon>Tracheophyta</taxon>
        <taxon>Spermatophyta</taxon>
        <taxon>Magnoliopsida</taxon>
        <taxon>eudicotyledons</taxon>
        <taxon>Gunneridae</taxon>
        <taxon>Pentapetalae</taxon>
        <taxon>rosids</taxon>
        <taxon>fabids</taxon>
        <taxon>Fabales</taxon>
        <taxon>Fabaceae</taxon>
        <taxon>Papilionoideae</taxon>
        <taxon>50 kb inversion clade</taxon>
        <taxon>NPAAA clade</taxon>
        <taxon>indigoferoid/millettioid clade</taxon>
        <taxon>Phaseoleae</taxon>
        <taxon>Sphenostylis</taxon>
    </lineage>
</organism>
<accession>A0AA86SRB0</accession>
<sequence length="247" mass="27807">MKHAGVRSLALDGESDEVVVTGEEVDAVCLTNQIRKKFRYATLISVENVDNGGDEGGEEEQQEEAMPNEIYIPSCPICTTSLPPSSIRDFGYENDKCRSKALKIAAAAQDENGSKDQESGDAEGEQKDETTAVETFQEPSSTSNHHFNKTKKIIRASKPYKRHQTKFKYSGLGDPTKYRRGHLTCVLEAWNTKEMEWLNLSLASQFYHFHPNFVPLQLCNPCTQIIMIKLFLVNMWSLPTYKASSFV</sequence>
<dbReference type="EMBL" id="OY731405">
    <property type="protein sequence ID" value="CAJ1971097.1"/>
    <property type="molecule type" value="Genomic_DNA"/>
</dbReference>
<feature type="region of interest" description="Disordered" evidence="1">
    <location>
        <begin position="107"/>
        <end position="148"/>
    </location>
</feature>
<keyword evidence="3" id="KW-1185">Reference proteome</keyword>
<dbReference type="Gene3D" id="3.30.70.100">
    <property type="match status" value="1"/>
</dbReference>
<feature type="compositionally biased region" description="Basic and acidic residues" evidence="1">
    <location>
        <begin position="112"/>
        <end position="130"/>
    </location>
</feature>